<keyword evidence="7" id="KW-0472">Membrane</keyword>
<dbReference type="GO" id="GO:0016887">
    <property type="term" value="F:ATP hydrolysis activity"/>
    <property type="evidence" value="ECO:0007669"/>
    <property type="project" value="InterPro"/>
</dbReference>
<dbReference type="HOGENOM" id="CLU_1141462_0_0_0"/>
<feature type="domain" description="ABC transporter" evidence="8">
    <location>
        <begin position="15"/>
        <end position="254"/>
    </location>
</feature>
<dbReference type="Proteomes" id="UP000027059">
    <property type="component" value="Chromosome"/>
</dbReference>
<keyword evidence="5" id="KW-0547">Nucleotide-binding</keyword>
<gene>
    <name evidence="9" type="ORF">Y981_06775</name>
</gene>
<dbReference type="AlphaFoldDB" id="A0A059XT14"/>
<dbReference type="SMART" id="SM00382">
    <property type="entry name" value="AAA"/>
    <property type="match status" value="1"/>
</dbReference>
<dbReference type="InterPro" id="IPR003593">
    <property type="entry name" value="AAA+_ATPase"/>
</dbReference>
<comment type="subcellular location">
    <subcellularLocation>
        <location evidence="1">Cell membrane</location>
        <topology evidence="1">Peripheral membrane protein</topology>
    </subcellularLocation>
</comment>
<evidence type="ECO:0000256" key="2">
    <source>
        <dbReference type="ARBA" id="ARBA00005417"/>
    </source>
</evidence>
<dbReference type="InterPro" id="IPR050086">
    <property type="entry name" value="MetN_ABC_transporter-like"/>
</dbReference>
<keyword evidence="4" id="KW-1003">Cell membrane</keyword>
<evidence type="ECO:0000256" key="5">
    <source>
        <dbReference type="ARBA" id="ARBA00022741"/>
    </source>
</evidence>
<keyword evidence="10" id="KW-1185">Reference proteome</keyword>
<dbReference type="PANTHER" id="PTHR43166:SF9">
    <property type="entry name" value="GLUTAMATE_ASPARTATE IMPORT ATP-BINDING PROTEIN GLTL"/>
    <property type="match status" value="1"/>
</dbReference>
<dbReference type="GO" id="GO:0005886">
    <property type="term" value="C:plasma membrane"/>
    <property type="evidence" value="ECO:0007669"/>
    <property type="project" value="UniProtKB-SubCell"/>
</dbReference>
<sequence length="257" mass="29049">MTEDDKEKKEEKSLIRIRNASFVYGSNDSSPVFSSLNLELFQHENVFLFGGSGSGKTSIVKAILGLLHLSDGSYEAFNRDMRNPSARTLLAVRKKIGFLPEKGILISQTSVLGNLVFPLRFVAQLSKSRSEEIALAVLEEHNLLDIKDCLPFELSINIIKTVGLLRALIFKPALLILDDPFEGLDLEGFRFFQKIFGQMRSDKEITLFFLTRKPIFVPGLFQKYYELSPDGDLMSVDCQRIEHHRLEFTMIAGGKIL</sequence>
<dbReference type="KEGG" id="lfp:Y981_06775"/>
<evidence type="ECO:0000313" key="9">
    <source>
        <dbReference type="EMBL" id="AIA31734.1"/>
    </source>
</evidence>
<dbReference type="GO" id="GO:0005524">
    <property type="term" value="F:ATP binding"/>
    <property type="evidence" value="ECO:0007669"/>
    <property type="project" value="UniProtKB-KW"/>
</dbReference>
<evidence type="ECO:0000313" key="10">
    <source>
        <dbReference type="Proteomes" id="UP000027059"/>
    </source>
</evidence>
<evidence type="ECO:0000256" key="7">
    <source>
        <dbReference type="ARBA" id="ARBA00023136"/>
    </source>
</evidence>
<comment type="similarity">
    <text evidence="2">Belongs to the ABC transporter superfamily.</text>
</comment>
<dbReference type="Pfam" id="PF00005">
    <property type="entry name" value="ABC_tran"/>
    <property type="match status" value="1"/>
</dbReference>
<reference evidence="10" key="1">
    <citation type="submission" date="2014-02" db="EMBL/GenBank/DDBJ databases">
        <title>Complete genome sequence and comparative genomic analysis of the nitrogen-fixing bacterium Leptospirillum ferriphilum YSK.</title>
        <authorList>
            <person name="Guo X."/>
            <person name="Yin H."/>
            <person name="Liang Y."/>
            <person name="Hu Q."/>
            <person name="Ma L."/>
            <person name="Xiao Y."/>
            <person name="Zhang X."/>
            <person name="Qiu G."/>
            <person name="Liu X."/>
        </authorList>
    </citation>
    <scope>NUCLEOTIDE SEQUENCE [LARGE SCALE GENOMIC DNA]</scope>
    <source>
        <strain evidence="10">YSK</strain>
    </source>
</reference>
<evidence type="ECO:0000256" key="1">
    <source>
        <dbReference type="ARBA" id="ARBA00004202"/>
    </source>
</evidence>
<accession>A0A059XT14</accession>
<dbReference type="EMBL" id="CP007243">
    <property type="protein sequence ID" value="AIA31734.1"/>
    <property type="molecule type" value="Genomic_DNA"/>
</dbReference>
<dbReference type="Gene3D" id="3.40.50.300">
    <property type="entry name" value="P-loop containing nucleotide triphosphate hydrolases"/>
    <property type="match status" value="1"/>
</dbReference>
<dbReference type="OrthoDB" id="9814623at2"/>
<dbReference type="InterPro" id="IPR027417">
    <property type="entry name" value="P-loop_NTPase"/>
</dbReference>
<dbReference type="SUPFAM" id="SSF52540">
    <property type="entry name" value="P-loop containing nucleoside triphosphate hydrolases"/>
    <property type="match status" value="1"/>
</dbReference>
<name>A0A059XT14_9BACT</name>
<evidence type="ECO:0000259" key="8">
    <source>
        <dbReference type="PROSITE" id="PS50893"/>
    </source>
</evidence>
<keyword evidence="6" id="KW-0067">ATP-binding</keyword>
<dbReference type="InterPro" id="IPR003439">
    <property type="entry name" value="ABC_transporter-like_ATP-bd"/>
</dbReference>
<evidence type="ECO:0000256" key="3">
    <source>
        <dbReference type="ARBA" id="ARBA00022448"/>
    </source>
</evidence>
<evidence type="ECO:0000256" key="4">
    <source>
        <dbReference type="ARBA" id="ARBA00022475"/>
    </source>
</evidence>
<dbReference type="PANTHER" id="PTHR43166">
    <property type="entry name" value="AMINO ACID IMPORT ATP-BINDING PROTEIN"/>
    <property type="match status" value="1"/>
</dbReference>
<protein>
    <recommendedName>
        <fullName evidence="8">ABC transporter domain-containing protein</fullName>
    </recommendedName>
</protein>
<keyword evidence="3" id="KW-0813">Transport</keyword>
<reference evidence="9 10" key="2">
    <citation type="journal article" date="2015" name="Biomed. Res. Int.">
        <title>Effects of Arsenite Resistance on the Growth and Functional Gene Expression of Leptospirillum ferriphilum and Acidithiobacillus thiooxidans in Pure Culture and Coculture.</title>
        <authorList>
            <person name="Jiang H."/>
            <person name="Liang Y."/>
            <person name="Yin H."/>
            <person name="Xiao Y."/>
            <person name="Guo X."/>
            <person name="Xu Y."/>
            <person name="Hu Q."/>
            <person name="Liu H."/>
            <person name="Liu X."/>
        </authorList>
    </citation>
    <scope>NUCLEOTIDE SEQUENCE [LARGE SCALE GENOMIC DNA]</scope>
    <source>
        <strain evidence="9 10">YSK</strain>
    </source>
</reference>
<proteinExistence type="inferred from homology"/>
<dbReference type="RefSeq" id="WP_014961111.1">
    <property type="nucleotide sequence ID" value="NZ_CP007243.1"/>
</dbReference>
<evidence type="ECO:0000256" key="6">
    <source>
        <dbReference type="ARBA" id="ARBA00022840"/>
    </source>
</evidence>
<organism evidence="9 10">
    <name type="scientific">Leptospirillum ferriphilum YSK</name>
    <dbReference type="NCBI Taxonomy" id="1441628"/>
    <lineage>
        <taxon>Bacteria</taxon>
        <taxon>Pseudomonadati</taxon>
        <taxon>Nitrospirota</taxon>
        <taxon>Nitrospiria</taxon>
        <taxon>Nitrospirales</taxon>
        <taxon>Nitrospiraceae</taxon>
        <taxon>Leptospirillum</taxon>
    </lineage>
</organism>
<dbReference type="PROSITE" id="PS50893">
    <property type="entry name" value="ABC_TRANSPORTER_2"/>
    <property type="match status" value="1"/>
</dbReference>